<dbReference type="Proteomes" id="UP000534388">
    <property type="component" value="Unassembled WGS sequence"/>
</dbReference>
<keyword evidence="5" id="KW-1185">Reference proteome</keyword>
<dbReference type="Gene3D" id="1.20.120.160">
    <property type="entry name" value="HPT domain"/>
    <property type="match status" value="1"/>
</dbReference>
<dbReference type="InterPro" id="IPR036641">
    <property type="entry name" value="HPT_dom_sf"/>
</dbReference>
<dbReference type="AlphaFoldDB" id="A0A7W2EWC9"/>
<evidence type="ECO:0000313" key="5">
    <source>
        <dbReference type="Proteomes" id="UP000534388"/>
    </source>
</evidence>
<sequence>MGDRALYLQLLHRFRDDYCGLGLQLRLALAGNSLATLRPRVHMLRGAAGMIGARAVCQLAAALEPACHLPAAACTETVLLLDEALCALLASIETLLDTEALTASAGAGAGAEVEAAAGAEARAGVRVGVGAKDGAAPAPTLAGMPNDPTGPVANDAVLARLASLLDIGDGAALDVLEQSASSLAARLGVERYQRVAAAAHQFDFEAALAALAPHL</sequence>
<dbReference type="Pfam" id="PF01627">
    <property type="entry name" value="Hpt"/>
    <property type="match status" value="1"/>
</dbReference>
<organism evidence="4 5">
    <name type="scientific">Rugamonas brunnea</name>
    <dbReference type="NCBI Taxonomy" id="2758569"/>
    <lineage>
        <taxon>Bacteria</taxon>
        <taxon>Pseudomonadati</taxon>
        <taxon>Pseudomonadota</taxon>
        <taxon>Betaproteobacteria</taxon>
        <taxon>Burkholderiales</taxon>
        <taxon>Oxalobacteraceae</taxon>
        <taxon>Telluria group</taxon>
        <taxon>Rugamonas</taxon>
    </lineage>
</organism>
<dbReference type="GO" id="GO:0004672">
    <property type="term" value="F:protein kinase activity"/>
    <property type="evidence" value="ECO:0007669"/>
    <property type="project" value="UniProtKB-ARBA"/>
</dbReference>
<dbReference type="PROSITE" id="PS50894">
    <property type="entry name" value="HPT"/>
    <property type="match status" value="1"/>
</dbReference>
<name>A0A7W2EWC9_9BURK</name>
<gene>
    <name evidence="4" type="ORF">H3H37_22405</name>
</gene>
<comment type="caution">
    <text evidence="4">The sequence shown here is derived from an EMBL/GenBank/DDBJ whole genome shotgun (WGS) entry which is preliminary data.</text>
</comment>
<protein>
    <submittedName>
        <fullName evidence="4">Hpt domain-containing protein</fullName>
    </submittedName>
</protein>
<keyword evidence="2" id="KW-0597">Phosphoprotein</keyword>
<evidence type="ECO:0000256" key="1">
    <source>
        <dbReference type="ARBA" id="ARBA00023012"/>
    </source>
</evidence>
<reference evidence="4 5" key="1">
    <citation type="submission" date="2020-07" db="EMBL/GenBank/DDBJ databases">
        <title>Novel species isolated from subtropical streams in China.</title>
        <authorList>
            <person name="Lu H."/>
        </authorList>
    </citation>
    <scope>NUCLEOTIDE SEQUENCE [LARGE SCALE GENOMIC DNA]</scope>
    <source>
        <strain evidence="4 5">LX20W</strain>
    </source>
</reference>
<evidence type="ECO:0000256" key="2">
    <source>
        <dbReference type="PROSITE-ProRule" id="PRU00110"/>
    </source>
</evidence>
<keyword evidence="1" id="KW-0902">Two-component regulatory system</keyword>
<feature type="domain" description="HPt" evidence="3">
    <location>
        <begin position="3"/>
        <end position="95"/>
    </location>
</feature>
<dbReference type="GO" id="GO:0000160">
    <property type="term" value="P:phosphorelay signal transduction system"/>
    <property type="evidence" value="ECO:0007669"/>
    <property type="project" value="UniProtKB-KW"/>
</dbReference>
<proteinExistence type="predicted"/>
<dbReference type="EMBL" id="JACEZT010000019">
    <property type="protein sequence ID" value="MBA5639817.1"/>
    <property type="molecule type" value="Genomic_DNA"/>
</dbReference>
<accession>A0A7W2EWC9</accession>
<dbReference type="SUPFAM" id="SSF47226">
    <property type="entry name" value="Histidine-containing phosphotransfer domain, HPT domain"/>
    <property type="match status" value="1"/>
</dbReference>
<evidence type="ECO:0000313" key="4">
    <source>
        <dbReference type="EMBL" id="MBA5639817.1"/>
    </source>
</evidence>
<dbReference type="InterPro" id="IPR008207">
    <property type="entry name" value="Sig_transdc_His_kin_Hpt_dom"/>
</dbReference>
<evidence type="ECO:0000259" key="3">
    <source>
        <dbReference type="PROSITE" id="PS50894"/>
    </source>
</evidence>
<feature type="modified residue" description="Phosphohistidine" evidence="2">
    <location>
        <position position="42"/>
    </location>
</feature>